<organism evidence="1 2">
    <name type="scientific">Staphylococcus piscifermentans</name>
    <dbReference type="NCBI Taxonomy" id="70258"/>
    <lineage>
        <taxon>Bacteria</taxon>
        <taxon>Bacillati</taxon>
        <taxon>Bacillota</taxon>
        <taxon>Bacilli</taxon>
        <taxon>Bacillales</taxon>
        <taxon>Staphylococcaceae</taxon>
        <taxon>Staphylococcus</taxon>
    </lineage>
</organism>
<dbReference type="Proteomes" id="UP000321736">
    <property type="component" value="Unassembled WGS sequence"/>
</dbReference>
<comment type="caution">
    <text evidence="1">The sequence shown here is derived from an EMBL/GenBank/DDBJ whole genome shotgun (WGS) entry which is preliminary data.</text>
</comment>
<name>A0A239UI26_9STAP</name>
<accession>A0A239UI26</accession>
<evidence type="ECO:0000313" key="1">
    <source>
        <dbReference type="EMBL" id="GEP85461.1"/>
    </source>
</evidence>
<evidence type="ECO:0000313" key="2">
    <source>
        <dbReference type="Proteomes" id="UP000321736"/>
    </source>
</evidence>
<dbReference type="RefSeq" id="WP_095107010.1">
    <property type="nucleotide sequence ID" value="NZ_BKAR01000030.1"/>
</dbReference>
<gene>
    <name evidence="1" type="ORF">SPI02_20460</name>
</gene>
<reference evidence="1 2" key="1">
    <citation type="submission" date="2019-07" db="EMBL/GenBank/DDBJ databases">
        <title>Whole genome shotgun sequence of Staphylococcus piscifermentans NBRC 109625.</title>
        <authorList>
            <person name="Hosoyama A."/>
            <person name="Uohara A."/>
            <person name="Ohji S."/>
            <person name="Ichikawa N."/>
        </authorList>
    </citation>
    <scope>NUCLEOTIDE SEQUENCE [LARGE SCALE GENOMIC DNA]</scope>
    <source>
        <strain evidence="1 2">NBRC 109625</strain>
    </source>
</reference>
<dbReference type="AlphaFoldDB" id="A0A239UI26"/>
<keyword evidence="2" id="KW-1185">Reference proteome</keyword>
<dbReference type="EMBL" id="BKAR01000030">
    <property type="protein sequence ID" value="GEP85461.1"/>
    <property type="molecule type" value="Genomic_DNA"/>
</dbReference>
<protein>
    <submittedName>
        <fullName evidence="1">Uncharacterized protein</fullName>
    </submittedName>
</protein>
<sequence length="90" mass="10153">MAKQPKSKLRRLSNVLNTVGFGIEIYNTYIARSKSRKLSQVGLAINVVGGILDFYTALKSGRFLTKVFSFSNLIAVFATSYNRFKELRNN</sequence>
<dbReference type="OrthoDB" id="2412369at2"/>
<proteinExistence type="predicted"/>